<keyword evidence="3" id="KW-0539">Nucleus</keyword>
<keyword evidence="4" id="KW-0175">Coiled coil</keyword>
<dbReference type="InterPro" id="IPR024864">
    <property type="entry name" value="Nup54/Nup57/Nup44"/>
</dbReference>
<feature type="domain" description="Nucleoporin Nup54 alpha-helical" evidence="6">
    <location>
        <begin position="253"/>
        <end position="392"/>
    </location>
</feature>
<dbReference type="PANTHER" id="PTHR13000:SF0">
    <property type="entry name" value="NUCLEOPORIN P54"/>
    <property type="match status" value="1"/>
</dbReference>
<name>A0ABR3BBJ0_PHYBL</name>
<evidence type="ECO:0000256" key="1">
    <source>
        <dbReference type="ARBA" id="ARBA00004123"/>
    </source>
</evidence>
<keyword evidence="2" id="KW-0813">Transport</keyword>
<organism evidence="7 8">
    <name type="scientific">Phycomyces blakesleeanus</name>
    <dbReference type="NCBI Taxonomy" id="4837"/>
    <lineage>
        <taxon>Eukaryota</taxon>
        <taxon>Fungi</taxon>
        <taxon>Fungi incertae sedis</taxon>
        <taxon>Mucoromycota</taxon>
        <taxon>Mucoromycotina</taxon>
        <taxon>Mucoromycetes</taxon>
        <taxon>Mucorales</taxon>
        <taxon>Phycomycetaceae</taxon>
        <taxon>Phycomyces</taxon>
    </lineage>
</organism>
<dbReference type="PANTHER" id="PTHR13000">
    <property type="entry name" value="NUCLEOPORIN P54"/>
    <property type="match status" value="1"/>
</dbReference>
<dbReference type="EMBL" id="JBCLYO010000001">
    <property type="protein sequence ID" value="KAL0096138.1"/>
    <property type="molecule type" value="Genomic_DNA"/>
</dbReference>
<protein>
    <submittedName>
        <fullName evidence="7">Nucleoporin complex subunit 54-domain-containing protein</fullName>
    </submittedName>
</protein>
<feature type="coiled-coil region" evidence="4">
    <location>
        <begin position="283"/>
        <end position="317"/>
    </location>
</feature>
<evidence type="ECO:0000256" key="4">
    <source>
        <dbReference type="SAM" id="Coils"/>
    </source>
</evidence>
<reference evidence="7 8" key="1">
    <citation type="submission" date="2024-04" db="EMBL/GenBank/DDBJ databases">
        <title>Symmetric and asymmetric DNA N6-adenine methylation regulates different biological responses in Mucorales.</title>
        <authorList>
            <consortium name="Lawrence Berkeley National Laboratory"/>
            <person name="Lax C."/>
            <person name="Mondo S.J."/>
            <person name="Osorio-Concepcion M."/>
            <person name="Muszewska A."/>
            <person name="Corrochano-Luque M."/>
            <person name="Gutierrez G."/>
            <person name="Riley R."/>
            <person name="Lipzen A."/>
            <person name="Guo J."/>
            <person name="Hundley H."/>
            <person name="Amirebrahimi M."/>
            <person name="Ng V."/>
            <person name="Lorenzo-Gutierrez D."/>
            <person name="Binder U."/>
            <person name="Yang J."/>
            <person name="Song Y."/>
            <person name="Canovas D."/>
            <person name="Navarro E."/>
            <person name="Freitag M."/>
            <person name="Gabaldon T."/>
            <person name="Grigoriev I.V."/>
            <person name="Corrochano L.M."/>
            <person name="Nicolas F.E."/>
            <person name="Garre V."/>
        </authorList>
    </citation>
    <scope>NUCLEOTIDE SEQUENCE [LARGE SCALE GENOMIC DNA]</scope>
    <source>
        <strain evidence="7 8">L51</strain>
    </source>
</reference>
<dbReference type="InterPro" id="IPR025712">
    <property type="entry name" value="Nup54_alpha-helical_dom"/>
</dbReference>
<evidence type="ECO:0000313" key="8">
    <source>
        <dbReference type="Proteomes" id="UP001448207"/>
    </source>
</evidence>
<proteinExistence type="predicted"/>
<sequence>MAFTFGASTATPANLGGQPATSQPVGGGGFTFGASAPAPAATSSAFNFGAPTASAAPAAGGFSFGAPAASTAPISGGFSFGAPAASNAPSTGGFTFGAPAASAAPATGGFSFSAPATSSAPNAGVFSFGAPATSTAPTTGFGMGTGGLFGQTKPATGFGFSNTTGGLFGATTAANAQANRDQQIWQLLVQADEASRKEQSESLLSTEGLYRPENIWQSLALLRSWWDPQSPFCRFKYYFYNKVSPQEVHLYQRPANQDPRAWAAAQKANPDPTCMVPTLAVGLEDLKKRIEEQDKTNEAHYQRLSEVDEKIKKMEQKILMDIATKLADSKKRHKEITQRVIKFLKFAQVLRHKGLSLTPDEDAMRTHYEHIQYELQNSEQFHGKLSQLWAQLQLIKESGRKYGKVDGVDAWDTVKESDMQAITKFLEEQHHGIEYTIETLQKDIKEVSKLEHPTRRL</sequence>
<comment type="caution">
    <text evidence="7">The sequence shown here is derived from an EMBL/GenBank/DDBJ whole genome shotgun (WGS) entry which is preliminary data.</text>
</comment>
<evidence type="ECO:0000256" key="2">
    <source>
        <dbReference type="ARBA" id="ARBA00022448"/>
    </source>
</evidence>
<evidence type="ECO:0000259" key="6">
    <source>
        <dbReference type="Pfam" id="PF13874"/>
    </source>
</evidence>
<feature type="compositionally biased region" description="Polar residues" evidence="5">
    <location>
        <begin position="1"/>
        <end position="12"/>
    </location>
</feature>
<dbReference type="Proteomes" id="UP001448207">
    <property type="component" value="Unassembled WGS sequence"/>
</dbReference>
<dbReference type="Gene3D" id="1.20.5.490">
    <property type="entry name" value="Single helix bin"/>
    <property type="match status" value="1"/>
</dbReference>
<feature type="region of interest" description="Disordered" evidence="5">
    <location>
        <begin position="1"/>
        <end position="28"/>
    </location>
</feature>
<keyword evidence="8" id="KW-1185">Reference proteome</keyword>
<dbReference type="Pfam" id="PF13874">
    <property type="entry name" value="Nup54"/>
    <property type="match status" value="1"/>
</dbReference>
<gene>
    <name evidence="7" type="ORF">J3Q64DRAFT_1009211</name>
</gene>
<evidence type="ECO:0000313" key="7">
    <source>
        <dbReference type="EMBL" id="KAL0096138.1"/>
    </source>
</evidence>
<evidence type="ECO:0000256" key="3">
    <source>
        <dbReference type="ARBA" id="ARBA00023242"/>
    </source>
</evidence>
<evidence type="ECO:0000256" key="5">
    <source>
        <dbReference type="SAM" id="MobiDB-lite"/>
    </source>
</evidence>
<accession>A0ABR3BBJ0</accession>
<comment type="subcellular location">
    <subcellularLocation>
        <location evidence="1">Nucleus</location>
    </subcellularLocation>
</comment>